<dbReference type="GO" id="GO:0006397">
    <property type="term" value="P:mRNA processing"/>
    <property type="evidence" value="ECO:0007669"/>
    <property type="project" value="UniProtKB-KW"/>
</dbReference>
<comment type="subcellular location">
    <subcellularLocation>
        <location evidence="1">Cytoplasm</location>
    </subcellularLocation>
</comment>
<feature type="compositionally biased region" description="Pro residues" evidence="5">
    <location>
        <begin position="330"/>
        <end position="342"/>
    </location>
</feature>
<dbReference type="GO" id="GO:0031087">
    <property type="term" value="P:deadenylation-independent decapping of nuclear-transcribed mRNA"/>
    <property type="evidence" value="ECO:0007669"/>
    <property type="project" value="TreeGrafter"/>
</dbReference>
<dbReference type="EMBL" id="JAQJAN010000012">
    <property type="protein sequence ID" value="KAJ5716487.1"/>
    <property type="molecule type" value="Genomic_DNA"/>
</dbReference>
<feature type="compositionally biased region" description="Low complexity" evidence="5">
    <location>
        <begin position="343"/>
        <end position="358"/>
    </location>
</feature>
<gene>
    <name evidence="6" type="ORF">N7493_008398</name>
</gene>
<evidence type="ECO:0000256" key="4">
    <source>
        <dbReference type="ARBA" id="ARBA00022664"/>
    </source>
</evidence>
<dbReference type="CDD" id="cd13182">
    <property type="entry name" value="EVH1-like_Dcp1"/>
    <property type="match status" value="1"/>
</dbReference>
<dbReference type="AlphaFoldDB" id="A0AAD6MTU0"/>
<keyword evidence="4" id="KW-0507">mRNA processing</keyword>
<dbReference type="Gene3D" id="2.30.29.30">
    <property type="entry name" value="Pleckstrin-homology domain (PH domain)/Phosphotyrosine-binding domain (PTB)"/>
    <property type="match status" value="1"/>
</dbReference>
<protein>
    <submittedName>
        <fullName evidence="6">Dcp1-like decapping</fullName>
    </submittedName>
</protein>
<dbReference type="Pfam" id="PF06058">
    <property type="entry name" value="DCP1"/>
    <property type="match status" value="1"/>
</dbReference>
<comment type="caution">
    <text evidence="6">The sequence shown here is derived from an EMBL/GenBank/DDBJ whole genome shotgun (WGS) entry which is preliminary data.</text>
</comment>
<dbReference type="PANTHER" id="PTHR16290">
    <property type="entry name" value="TRANSCRIPTION FACTOR SMIF DECAPPING ENZYME DCP1"/>
    <property type="match status" value="1"/>
</dbReference>
<keyword evidence="7" id="KW-1185">Reference proteome</keyword>
<dbReference type="GO" id="GO:0000932">
    <property type="term" value="C:P-body"/>
    <property type="evidence" value="ECO:0007669"/>
    <property type="project" value="TreeGrafter"/>
</dbReference>
<dbReference type="GO" id="GO:0000290">
    <property type="term" value="P:deadenylation-dependent decapping of nuclear-transcribed mRNA"/>
    <property type="evidence" value="ECO:0007669"/>
    <property type="project" value="InterPro"/>
</dbReference>
<dbReference type="GO" id="GO:0003729">
    <property type="term" value="F:mRNA binding"/>
    <property type="evidence" value="ECO:0007669"/>
    <property type="project" value="TreeGrafter"/>
</dbReference>
<feature type="compositionally biased region" description="Polar residues" evidence="5">
    <location>
        <begin position="363"/>
        <end position="374"/>
    </location>
</feature>
<dbReference type="InterPro" id="IPR011993">
    <property type="entry name" value="PH-like_dom_sf"/>
</dbReference>
<feature type="region of interest" description="Disordered" evidence="5">
    <location>
        <begin position="311"/>
        <end position="392"/>
    </location>
</feature>
<reference evidence="6" key="2">
    <citation type="submission" date="2023-01" db="EMBL/GenBank/DDBJ databases">
        <authorList>
            <person name="Petersen C."/>
        </authorList>
    </citation>
    <scope>NUCLEOTIDE SEQUENCE</scope>
    <source>
        <strain evidence="6">IBT 17514</strain>
    </source>
</reference>
<name>A0AAD6MTU0_9EURO</name>
<evidence type="ECO:0000256" key="5">
    <source>
        <dbReference type="SAM" id="MobiDB-lite"/>
    </source>
</evidence>
<proteinExistence type="inferred from homology"/>
<evidence type="ECO:0000256" key="1">
    <source>
        <dbReference type="ARBA" id="ARBA00004496"/>
    </source>
</evidence>
<comment type="similarity">
    <text evidence="2">Belongs to the DCP1 family.</text>
</comment>
<dbReference type="PANTHER" id="PTHR16290:SF0">
    <property type="entry name" value="DECAPPING PROTEIN 1, ISOFORM A"/>
    <property type="match status" value="1"/>
</dbReference>
<dbReference type="InterPro" id="IPR010334">
    <property type="entry name" value="Dcp1"/>
</dbReference>
<evidence type="ECO:0000256" key="3">
    <source>
        <dbReference type="ARBA" id="ARBA00022490"/>
    </source>
</evidence>
<dbReference type="Proteomes" id="UP001215712">
    <property type="component" value="Unassembled WGS sequence"/>
</dbReference>
<accession>A0AAD6MTU0</accession>
<dbReference type="SUPFAM" id="SSF50729">
    <property type="entry name" value="PH domain-like"/>
    <property type="match status" value="1"/>
</dbReference>
<evidence type="ECO:0000313" key="6">
    <source>
        <dbReference type="EMBL" id="KAJ5716487.1"/>
    </source>
</evidence>
<evidence type="ECO:0000256" key="2">
    <source>
        <dbReference type="ARBA" id="ARBA00008778"/>
    </source>
</evidence>
<reference evidence="6" key="1">
    <citation type="journal article" date="2023" name="IMA Fungus">
        <title>Comparative genomic study of the Penicillium genus elucidates a diverse pangenome and 15 lateral gene transfer events.</title>
        <authorList>
            <person name="Petersen C."/>
            <person name="Sorensen T."/>
            <person name="Nielsen M.R."/>
            <person name="Sondergaard T.E."/>
            <person name="Sorensen J.L."/>
            <person name="Fitzpatrick D.A."/>
            <person name="Frisvad J.C."/>
            <person name="Nielsen K.L."/>
        </authorList>
    </citation>
    <scope>NUCLEOTIDE SEQUENCE</scope>
    <source>
        <strain evidence="6">IBT 17514</strain>
    </source>
</reference>
<dbReference type="GO" id="GO:0008047">
    <property type="term" value="F:enzyme activator activity"/>
    <property type="evidence" value="ECO:0007669"/>
    <property type="project" value="InterPro"/>
</dbReference>
<keyword evidence="3" id="KW-0963">Cytoplasm</keyword>
<evidence type="ECO:0000313" key="7">
    <source>
        <dbReference type="Proteomes" id="UP001215712"/>
    </source>
</evidence>
<dbReference type="FunFam" id="2.30.29.30:FF:000444">
    <property type="entry name" value="Decapping enzyme Dcp1, putative"/>
    <property type="match status" value="1"/>
</dbReference>
<sequence>MTLCTKTRNQFIGNFHLLSPPNDIIVSATTKRLSLLPRFPLTGTFLFTMHNRRTRRNNQYHNNGSLGTSYNYNYNNTNTDYESDTAYLSDMPTQPPPPLRSNEELNLSVCRRHNPEVTNILSLANYAVIYTFSPATTSWEKINIEGTLFVCQLSPGSLGEERYTALLLNRRGLNNFDCPLTGSENVELTDEFVILKQDKESNPTSAQQAETNYTVYGIWIYSEPNTSTAETRTINAKVISDCAARAGESLKEAKARVQAMRQDGLHVAAAAAETQAAPTEELQGGLPMGRTMSLKDLFGQQRAQDDGFSVRAHHEQPQPPHQYPQHQYPPQAPVPGYPPMYPNMPMQPMHQQPGIPQPYVQPHDQTQAPAQVQPKQDILGDLFRRAGLGPQQ</sequence>
<organism evidence="6 7">
    <name type="scientific">Penicillium malachiteum</name>
    <dbReference type="NCBI Taxonomy" id="1324776"/>
    <lineage>
        <taxon>Eukaryota</taxon>
        <taxon>Fungi</taxon>
        <taxon>Dikarya</taxon>
        <taxon>Ascomycota</taxon>
        <taxon>Pezizomycotina</taxon>
        <taxon>Eurotiomycetes</taxon>
        <taxon>Eurotiomycetidae</taxon>
        <taxon>Eurotiales</taxon>
        <taxon>Aspergillaceae</taxon>
        <taxon>Penicillium</taxon>
    </lineage>
</organism>